<dbReference type="RefSeq" id="WP_344287411.1">
    <property type="nucleotide sequence ID" value="NZ_BAAAPF010000004.1"/>
</dbReference>
<dbReference type="Pfam" id="PF01061">
    <property type="entry name" value="ABC2_membrane"/>
    <property type="match status" value="1"/>
</dbReference>
<dbReference type="InterPro" id="IPR000412">
    <property type="entry name" value="ABC_2_transport"/>
</dbReference>
<organism evidence="8 9">
    <name type="scientific">Streptomyces synnematoformans</name>
    <dbReference type="NCBI Taxonomy" id="415721"/>
    <lineage>
        <taxon>Bacteria</taxon>
        <taxon>Bacillati</taxon>
        <taxon>Actinomycetota</taxon>
        <taxon>Actinomycetes</taxon>
        <taxon>Kitasatosporales</taxon>
        <taxon>Streptomycetaceae</taxon>
        <taxon>Streptomyces</taxon>
    </lineage>
</organism>
<evidence type="ECO:0000313" key="9">
    <source>
        <dbReference type="Proteomes" id="UP001500443"/>
    </source>
</evidence>
<feature type="domain" description="ABC-2 type transporter transmembrane" evidence="7">
    <location>
        <begin position="38"/>
        <end position="227"/>
    </location>
</feature>
<feature type="transmembrane region" description="Helical" evidence="6">
    <location>
        <begin position="185"/>
        <end position="206"/>
    </location>
</feature>
<evidence type="ECO:0000256" key="6">
    <source>
        <dbReference type="SAM" id="Phobius"/>
    </source>
</evidence>
<dbReference type="Proteomes" id="UP001500443">
    <property type="component" value="Unassembled WGS sequence"/>
</dbReference>
<evidence type="ECO:0000313" key="8">
    <source>
        <dbReference type="EMBL" id="GAA2108994.1"/>
    </source>
</evidence>
<gene>
    <name evidence="8" type="ORF">GCM10009802_05180</name>
</gene>
<feature type="transmembrane region" description="Helical" evidence="6">
    <location>
        <begin position="153"/>
        <end position="178"/>
    </location>
</feature>
<keyword evidence="3 6" id="KW-1133">Transmembrane helix</keyword>
<reference evidence="8 9" key="1">
    <citation type="journal article" date="2019" name="Int. J. Syst. Evol. Microbiol.">
        <title>The Global Catalogue of Microorganisms (GCM) 10K type strain sequencing project: providing services to taxonomists for standard genome sequencing and annotation.</title>
        <authorList>
            <consortium name="The Broad Institute Genomics Platform"/>
            <consortium name="The Broad Institute Genome Sequencing Center for Infectious Disease"/>
            <person name="Wu L."/>
            <person name="Ma J."/>
        </authorList>
    </citation>
    <scope>NUCLEOTIDE SEQUENCE [LARGE SCALE GENOMIC DNA]</scope>
    <source>
        <strain evidence="8 9">JCM 15481</strain>
    </source>
</reference>
<accession>A0ABN2XDB2</accession>
<feature type="transmembrane region" description="Helical" evidence="6">
    <location>
        <begin position="68"/>
        <end position="86"/>
    </location>
</feature>
<dbReference type="EMBL" id="BAAAPF010000004">
    <property type="protein sequence ID" value="GAA2108994.1"/>
    <property type="molecule type" value="Genomic_DNA"/>
</dbReference>
<protein>
    <recommendedName>
        <fullName evidence="7">ABC-2 type transporter transmembrane domain-containing protein</fullName>
    </recommendedName>
</protein>
<evidence type="ECO:0000256" key="2">
    <source>
        <dbReference type="ARBA" id="ARBA00022692"/>
    </source>
</evidence>
<evidence type="ECO:0000259" key="7">
    <source>
        <dbReference type="Pfam" id="PF01061"/>
    </source>
</evidence>
<keyword evidence="4 6" id="KW-0472">Membrane</keyword>
<evidence type="ECO:0000256" key="4">
    <source>
        <dbReference type="ARBA" id="ARBA00023136"/>
    </source>
</evidence>
<comment type="subcellular location">
    <subcellularLocation>
        <location evidence="1">Membrane</location>
        <topology evidence="1">Multi-pass membrane protein</topology>
    </subcellularLocation>
</comment>
<keyword evidence="5" id="KW-0046">Antibiotic resistance</keyword>
<dbReference type="PANTHER" id="PTHR43229">
    <property type="entry name" value="NODULATION PROTEIN J"/>
    <property type="match status" value="1"/>
</dbReference>
<name>A0ABN2XDB2_9ACTN</name>
<dbReference type="InterPro" id="IPR051784">
    <property type="entry name" value="Nod_factor_ABC_transporter"/>
</dbReference>
<evidence type="ECO:0000256" key="5">
    <source>
        <dbReference type="ARBA" id="ARBA00023251"/>
    </source>
</evidence>
<keyword evidence="9" id="KW-1185">Reference proteome</keyword>
<proteinExistence type="predicted"/>
<feature type="transmembrane region" description="Helical" evidence="6">
    <location>
        <begin position="120"/>
        <end position="141"/>
    </location>
</feature>
<feature type="transmembrane region" description="Helical" evidence="6">
    <location>
        <begin position="245"/>
        <end position="264"/>
    </location>
</feature>
<comment type="caution">
    <text evidence="8">The sequence shown here is derived from an EMBL/GenBank/DDBJ whole genome shotgun (WGS) entry which is preliminary data.</text>
</comment>
<evidence type="ECO:0000256" key="3">
    <source>
        <dbReference type="ARBA" id="ARBA00022989"/>
    </source>
</evidence>
<feature type="transmembrane region" description="Helical" evidence="6">
    <location>
        <begin position="42"/>
        <end position="62"/>
    </location>
</feature>
<dbReference type="PRINTS" id="PR00164">
    <property type="entry name" value="ABC2TRNSPORT"/>
</dbReference>
<keyword evidence="2 6" id="KW-0812">Transmembrane</keyword>
<dbReference type="PANTHER" id="PTHR43229:SF6">
    <property type="entry name" value="ABC-TYPE MULTIDRUG TRANSPORT SYSTEM, PERMEASE COMPONENT"/>
    <property type="match status" value="1"/>
</dbReference>
<sequence length="275" mass="28846">MRAPRTAKAAWGRLGAAAVAVRQGAVVTVEDFRAYYTWRTWLGGWLIRLLCQVLFFSQLAALVGDSDYAVHVVLGASLLVGVLQAMQGISTTVRDILLGTLPLLAASPVRPGWFFLGRSLCWPVSGVVSSSIVLLALSPFFGASWTAVQVPLVLLLVLLTTLATYCVALVLGAVALLVPMANNLLSALGTMAVTVLSGAITPVHFWPGPVQAVAETIPVTHGLSALLLLESDAGLGPTAHAAGRAALAGLCWLVLSLVAYRLLFNRARRGGSLLT</sequence>
<evidence type="ECO:0000256" key="1">
    <source>
        <dbReference type="ARBA" id="ARBA00004141"/>
    </source>
</evidence>
<dbReference type="InterPro" id="IPR013525">
    <property type="entry name" value="ABC2_TM"/>
</dbReference>